<dbReference type="KEGG" id="ftj:FTUN_7813"/>
<name>A0A6M5Z1X4_9BACT</name>
<sequence>MRVAIRVALFVLTCGGCSQPPPPPVDTGTGPKGDPWVAAAARLGKDTSPVSTKAALAALTAEIGISDDKKLPVTSDEALTALAAVVPLTPADRDEIRGAAFSGHDPVYLADCFFLRDAARSLGVAGLPPEKQADVAFAWVCRQVYLNPWVRFVGAGYEPTALPPTVVLRRGFGSGLERMYVFLALLQQLELDGCLVGGPDAGGQTGRFNGPLLKYPTLPQLGVPRGPFWAVGVRVGTDVRLFDPWRGQPLPVTLGQLKANPDAAKTWFEAAENLSAATLEDAKKATAFLAVPVNALSARMAAFEARMKGELGVKVAYDLKALTGMRAAFPDPKPAFWNPPDDPFAYGRAARSFLPLDLGGSDPTPMSGGRIYEVSVIEQIPRTAFLVRAELKYENARDQFRRQAAGKLHFLFLEPPNPRERIARGQFQEAARDLVNKQEMFATGLERLRNPDTEKQINEWVEATNQIYSAVGLARLNNDKSAEVAAQAQAEEAWKQPGAQLLLDKSSAEVGRAEAAFLLGLCKHEQAERIQIRLDRATGAEAARLKNEARDAWRAALAAWNTYQQLAPSHAGFPGRAAHALALEARAAKFVEADTKK</sequence>
<evidence type="ECO:0000313" key="1">
    <source>
        <dbReference type="EMBL" id="QJX00189.1"/>
    </source>
</evidence>
<gene>
    <name evidence="1" type="ORF">FTUN_7813</name>
</gene>
<reference evidence="2" key="1">
    <citation type="submission" date="2020-05" db="EMBL/GenBank/DDBJ databases">
        <title>Frigoriglobus tundricola gen. nov., sp. nov., a psychrotolerant cellulolytic planctomycete of the family Gemmataceae with two divergent copies of 16S rRNA gene.</title>
        <authorList>
            <person name="Kulichevskaya I.S."/>
            <person name="Ivanova A.A."/>
            <person name="Naumoff D.G."/>
            <person name="Beletsky A.V."/>
            <person name="Rijpstra W.I.C."/>
            <person name="Sinninghe Damste J.S."/>
            <person name="Mardanov A.V."/>
            <person name="Ravin N.V."/>
            <person name="Dedysh S.N."/>
        </authorList>
    </citation>
    <scope>NUCLEOTIDE SEQUENCE [LARGE SCALE GENOMIC DNA]</scope>
    <source>
        <strain evidence="2">PL17</strain>
    </source>
</reference>
<accession>A0A6M5Z1X4</accession>
<dbReference type="EMBL" id="CP053452">
    <property type="protein sequence ID" value="QJX00189.1"/>
    <property type="molecule type" value="Genomic_DNA"/>
</dbReference>
<proteinExistence type="predicted"/>
<organism evidence="1 2">
    <name type="scientific">Frigoriglobus tundricola</name>
    <dbReference type="NCBI Taxonomy" id="2774151"/>
    <lineage>
        <taxon>Bacteria</taxon>
        <taxon>Pseudomonadati</taxon>
        <taxon>Planctomycetota</taxon>
        <taxon>Planctomycetia</taxon>
        <taxon>Gemmatales</taxon>
        <taxon>Gemmataceae</taxon>
        <taxon>Frigoriglobus</taxon>
    </lineage>
</organism>
<evidence type="ECO:0000313" key="2">
    <source>
        <dbReference type="Proteomes" id="UP000503447"/>
    </source>
</evidence>
<keyword evidence="2" id="KW-1185">Reference proteome</keyword>
<dbReference type="Proteomes" id="UP000503447">
    <property type="component" value="Chromosome"/>
</dbReference>
<protein>
    <submittedName>
        <fullName evidence="1">Uncharacterized protein</fullName>
    </submittedName>
</protein>
<dbReference type="AlphaFoldDB" id="A0A6M5Z1X4"/>